<evidence type="ECO:0008006" key="2">
    <source>
        <dbReference type="Google" id="ProtNLM"/>
    </source>
</evidence>
<comment type="caution">
    <text evidence="1">The sequence shown here is derived from an EMBL/GenBank/DDBJ whole genome shotgun (WGS) entry which is preliminary data.</text>
</comment>
<dbReference type="EMBL" id="LAZR01064803">
    <property type="protein sequence ID" value="KKK56815.1"/>
    <property type="molecule type" value="Genomic_DNA"/>
</dbReference>
<proteinExistence type="predicted"/>
<evidence type="ECO:0000313" key="1">
    <source>
        <dbReference type="EMBL" id="KKK56815.1"/>
    </source>
</evidence>
<accession>A0A0F8X781</accession>
<organism evidence="1">
    <name type="scientific">marine sediment metagenome</name>
    <dbReference type="NCBI Taxonomy" id="412755"/>
    <lineage>
        <taxon>unclassified sequences</taxon>
        <taxon>metagenomes</taxon>
        <taxon>ecological metagenomes</taxon>
    </lineage>
</organism>
<protein>
    <recommendedName>
        <fullName evidence="2">Roadblock/LAMTOR2 domain-containing protein</fullName>
    </recommendedName>
</protein>
<reference evidence="1" key="1">
    <citation type="journal article" date="2015" name="Nature">
        <title>Complex archaea that bridge the gap between prokaryotes and eukaryotes.</title>
        <authorList>
            <person name="Spang A."/>
            <person name="Saw J.H."/>
            <person name="Jorgensen S.L."/>
            <person name="Zaremba-Niedzwiedzka K."/>
            <person name="Martijn J."/>
            <person name="Lind A.E."/>
            <person name="van Eijk R."/>
            <person name="Schleper C."/>
            <person name="Guy L."/>
            <person name="Ettema T.J."/>
        </authorList>
    </citation>
    <scope>NUCLEOTIDE SEQUENCE</scope>
</reference>
<gene>
    <name evidence="1" type="ORF">LCGC14_3060750</name>
</gene>
<dbReference type="AlphaFoldDB" id="A0A0F8X781"/>
<sequence>MQAKAAVERILSISPSVRVATICDRNGKVVYTAHARKVKNVLSRKESRASLSSAARAWKGRKALSRKLGACKYVVAEYASVKRITMPAGRNNLIFVSTTAAFDHNKVIRKVRSFR</sequence>
<name>A0A0F8X781_9ZZZZ</name>